<protein>
    <submittedName>
        <fullName evidence="1">Uncharacterized protein</fullName>
    </submittedName>
</protein>
<dbReference type="AlphaFoldDB" id="A0AAE1C4I6"/>
<proteinExistence type="predicted"/>
<dbReference type="EMBL" id="JAUTXT010000005">
    <property type="protein sequence ID" value="KAK3677896.1"/>
    <property type="molecule type" value="Genomic_DNA"/>
</dbReference>
<organism evidence="1 2">
    <name type="scientific">Recurvomyces mirabilis</name>
    <dbReference type="NCBI Taxonomy" id="574656"/>
    <lineage>
        <taxon>Eukaryota</taxon>
        <taxon>Fungi</taxon>
        <taxon>Dikarya</taxon>
        <taxon>Ascomycota</taxon>
        <taxon>Pezizomycotina</taxon>
        <taxon>Dothideomycetes</taxon>
        <taxon>Dothideomycetidae</taxon>
        <taxon>Mycosphaerellales</taxon>
        <taxon>Teratosphaeriaceae</taxon>
        <taxon>Recurvomyces</taxon>
    </lineage>
</organism>
<gene>
    <name evidence="1" type="ORF">LTR78_001991</name>
</gene>
<sequence>MGHICALPNRSISPEEAFIANDIVVFCGQNACSFTKYRDFAIALGKALNVGGRPILSQVRASFSVLALINPNSASDVAQLAERRWTRQQLGGIPLCEPLESLLDNVHLQVAKIRTGSNTGYDSRRDLLKVLARGNITDASDPRDYIYALLGLPDSITRRSGDKPDNVANDKISLIIDYTRSSPKCSQTLPAYCEKH</sequence>
<name>A0AAE1C4I6_9PEZI</name>
<evidence type="ECO:0000313" key="1">
    <source>
        <dbReference type="EMBL" id="KAK3677896.1"/>
    </source>
</evidence>
<evidence type="ECO:0000313" key="2">
    <source>
        <dbReference type="Proteomes" id="UP001274830"/>
    </source>
</evidence>
<dbReference type="Proteomes" id="UP001274830">
    <property type="component" value="Unassembled WGS sequence"/>
</dbReference>
<keyword evidence="2" id="KW-1185">Reference proteome</keyword>
<reference evidence="1" key="1">
    <citation type="submission" date="2023-07" db="EMBL/GenBank/DDBJ databases">
        <title>Black Yeasts Isolated from many extreme environments.</title>
        <authorList>
            <person name="Coleine C."/>
            <person name="Stajich J.E."/>
            <person name="Selbmann L."/>
        </authorList>
    </citation>
    <scope>NUCLEOTIDE SEQUENCE</scope>
    <source>
        <strain evidence="1">CCFEE 5485</strain>
    </source>
</reference>
<accession>A0AAE1C4I6</accession>
<comment type="caution">
    <text evidence="1">The sequence shown here is derived from an EMBL/GenBank/DDBJ whole genome shotgun (WGS) entry which is preliminary data.</text>
</comment>